<dbReference type="AlphaFoldDB" id="A0A167APV8"/>
<comment type="caution">
    <text evidence="1">The sequence shown here is derived from an EMBL/GenBank/DDBJ whole genome shotgun (WGS) entry which is preliminary data.</text>
</comment>
<evidence type="ECO:0008006" key="3">
    <source>
        <dbReference type="Google" id="ProtNLM"/>
    </source>
</evidence>
<organism evidence="1 2">
    <name type="scientific">Paenibacillus crassostreae</name>
    <dbReference type="NCBI Taxonomy" id="1763538"/>
    <lineage>
        <taxon>Bacteria</taxon>
        <taxon>Bacillati</taxon>
        <taxon>Bacillota</taxon>
        <taxon>Bacilli</taxon>
        <taxon>Bacillales</taxon>
        <taxon>Paenibacillaceae</taxon>
        <taxon>Paenibacillus</taxon>
    </lineage>
</organism>
<dbReference type="InterPro" id="IPR019268">
    <property type="entry name" value="DUF2278"/>
</dbReference>
<dbReference type="OrthoDB" id="291334at2"/>
<name>A0A167APV8_9BACL</name>
<proteinExistence type="predicted"/>
<dbReference type="Pfam" id="PF10042">
    <property type="entry name" value="DUF2278"/>
    <property type="match status" value="1"/>
</dbReference>
<dbReference type="RefSeq" id="WP_068661208.1">
    <property type="nucleotide sequence ID" value="NZ_CP017770.1"/>
</dbReference>
<sequence>MPVQRFGVLKCKVTAYKEERDDRDPHFQIEVVDDQGTHYRISVNVMSRSEQSEVLYLVDEDFNASAISILPNIKLGFTPINHNNRDIALDYIRSSLFDPSSMKPLSHHITGPNNDLNDLMEHYIQKAINEDALLYVYGSRWGPEKNRDHIFRFQPGNGLHNVHMNQGNKGRWKGDNASYQDGGLLIQFKDHWVGIFLAFLSQSWCTDEKGHPTEFCGHTQMRQV</sequence>
<evidence type="ECO:0000313" key="2">
    <source>
        <dbReference type="Proteomes" id="UP000077134"/>
    </source>
</evidence>
<accession>A0A167APV8</accession>
<keyword evidence="2" id="KW-1185">Reference proteome</keyword>
<dbReference type="EMBL" id="LSFN01000041">
    <property type="protein sequence ID" value="OAB71294.1"/>
    <property type="molecule type" value="Genomic_DNA"/>
</dbReference>
<dbReference type="STRING" id="1763538.LPB68_17220"/>
<dbReference type="Proteomes" id="UP000077134">
    <property type="component" value="Unassembled WGS sequence"/>
</dbReference>
<reference evidence="1 2" key="1">
    <citation type="submission" date="2016-02" db="EMBL/GenBank/DDBJ databases">
        <title>Paenibacillus sp. LPB0068, isolated from Crassostrea gigas.</title>
        <authorList>
            <person name="Shin S.-K."/>
            <person name="Yi H."/>
        </authorList>
    </citation>
    <scope>NUCLEOTIDE SEQUENCE [LARGE SCALE GENOMIC DNA]</scope>
    <source>
        <strain evidence="1 2">LPB0068</strain>
    </source>
</reference>
<protein>
    <recommendedName>
        <fullName evidence="3">DUF2278 domain-containing protein</fullName>
    </recommendedName>
</protein>
<dbReference type="KEGG" id="pcx:LPB68_17220"/>
<evidence type="ECO:0000313" key="1">
    <source>
        <dbReference type="EMBL" id="OAB71294.1"/>
    </source>
</evidence>
<gene>
    <name evidence="1" type="ORF">PNBC_20090</name>
</gene>